<organism evidence="1 2">
    <name type="scientific">Planktothrix paucivesiculata PCC 9631</name>
    <dbReference type="NCBI Taxonomy" id="671071"/>
    <lineage>
        <taxon>Bacteria</taxon>
        <taxon>Bacillati</taxon>
        <taxon>Cyanobacteriota</taxon>
        <taxon>Cyanophyceae</taxon>
        <taxon>Oscillatoriophycideae</taxon>
        <taxon>Oscillatoriales</taxon>
        <taxon>Microcoleaceae</taxon>
        <taxon>Planktothrix</taxon>
    </lineage>
</organism>
<accession>A0A7Z9BKD8</accession>
<dbReference type="SUPFAM" id="SSF46689">
    <property type="entry name" value="Homeodomain-like"/>
    <property type="match status" value="1"/>
</dbReference>
<gene>
    <name evidence="1" type="ORF">PL9631_1580001</name>
</gene>
<dbReference type="OrthoDB" id="465657at2"/>
<dbReference type="Proteomes" id="UP000182190">
    <property type="component" value="Unassembled WGS sequence"/>
</dbReference>
<evidence type="ECO:0000313" key="1">
    <source>
        <dbReference type="EMBL" id="VXD15683.1"/>
    </source>
</evidence>
<sequence length="131" mass="15673">MLDMPENQELQEKLKELEEYISNIKNVREWKRGEAVRLRLIQKSYEEIQQRLGVSISFIAKSQKKYLEKGIPGLKLGCQGSKSYLTPSQLEEIEQWLIPLERRNISELERHLIEEYDVVFKSPESYYKIRR</sequence>
<dbReference type="Pfam" id="PF13384">
    <property type="entry name" value="HTH_23"/>
    <property type="match status" value="1"/>
</dbReference>
<proteinExistence type="predicted"/>
<reference evidence="1" key="1">
    <citation type="submission" date="2019-10" db="EMBL/GenBank/DDBJ databases">
        <authorList>
            <consortium name="Genoscope - CEA"/>
            <person name="William W."/>
        </authorList>
    </citation>
    <scope>NUCLEOTIDE SEQUENCE [LARGE SCALE GENOMIC DNA]</scope>
    <source>
        <strain evidence="1">BBR_PRJEB10994</strain>
    </source>
</reference>
<name>A0A7Z9BKD8_9CYAN</name>
<dbReference type="InterPro" id="IPR009057">
    <property type="entry name" value="Homeodomain-like_sf"/>
</dbReference>
<comment type="caution">
    <text evidence="1">The sequence shown here is derived from an EMBL/GenBank/DDBJ whole genome shotgun (WGS) entry which is preliminary data.</text>
</comment>
<protein>
    <submittedName>
        <fullName evidence="1">Uncharacterized protein</fullName>
    </submittedName>
</protein>
<keyword evidence="2" id="KW-1185">Reference proteome</keyword>
<dbReference type="RefSeq" id="WP_083624813.1">
    <property type="nucleotide sequence ID" value="NZ_LR735074.1"/>
</dbReference>
<dbReference type="AlphaFoldDB" id="A0A7Z9BKD8"/>
<evidence type="ECO:0000313" key="2">
    <source>
        <dbReference type="Proteomes" id="UP000182190"/>
    </source>
</evidence>
<dbReference type="EMBL" id="CZCS02000066">
    <property type="protein sequence ID" value="VXD15683.1"/>
    <property type="molecule type" value="Genomic_DNA"/>
</dbReference>